<dbReference type="InterPro" id="IPR027387">
    <property type="entry name" value="Cytb/b6-like_sf"/>
</dbReference>
<organism evidence="3 4">
    <name type="scientific">Dipteronia sinensis</name>
    <dbReference type="NCBI Taxonomy" id="43782"/>
    <lineage>
        <taxon>Eukaryota</taxon>
        <taxon>Viridiplantae</taxon>
        <taxon>Streptophyta</taxon>
        <taxon>Embryophyta</taxon>
        <taxon>Tracheophyta</taxon>
        <taxon>Spermatophyta</taxon>
        <taxon>Magnoliopsida</taxon>
        <taxon>eudicotyledons</taxon>
        <taxon>Gunneridae</taxon>
        <taxon>Pentapetalae</taxon>
        <taxon>rosids</taxon>
        <taxon>malvids</taxon>
        <taxon>Sapindales</taxon>
        <taxon>Sapindaceae</taxon>
        <taxon>Hippocastanoideae</taxon>
        <taxon>Acereae</taxon>
        <taxon>Dipteronia</taxon>
    </lineage>
</organism>
<dbReference type="InterPro" id="IPR016174">
    <property type="entry name" value="Di-haem_cyt_TM"/>
</dbReference>
<dbReference type="SUPFAM" id="SSF81342">
    <property type="entry name" value="Transmembrane di-heme cytochromes"/>
    <property type="match status" value="1"/>
</dbReference>
<feature type="transmembrane region" description="Helical" evidence="1">
    <location>
        <begin position="61"/>
        <end position="79"/>
    </location>
</feature>
<evidence type="ECO:0000313" key="4">
    <source>
        <dbReference type="Proteomes" id="UP001281410"/>
    </source>
</evidence>
<dbReference type="InterPro" id="IPR005797">
    <property type="entry name" value="Cyt_b/b6_N"/>
</dbReference>
<sequence>MINGRNFCLGGITLTCFLVQVATGFAMTFYYRPTVTEAFASVQYIMTEANFGWLIRSVHRWSASMMVLMIILHVFRVYLTGGFKKPRELTWVKSFGLFKALECVFWSSCG</sequence>
<keyword evidence="1" id="KW-1133">Transmembrane helix</keyword>
<name>A0AAE0APF0_9ROSI</name>
<dbReference type="Pfam" id="PF00033">
    <property type="entry name" value="Cytochrome_B"/>
    <property type="match status" value="1"/>
</dbReference>
<dbReference type="Proteomes" id="UP001281410">
    <property type="component" value="Unassembled WGS sequence"/>
</dbReference>
<accession>A0AAE0APF0</accession>
<evidence type="ECO:0000313" key="3">
    <source>
        <dbReference type="EMBL" id="KAK3221157.1"/>
    </source>
</evidence>
<dbReference type="GO" id="GO:0016491">
    <property type="term" value="F:oxidoreductase activity"/>
    <property type="evidence" value="ECO:0007669"/>
    <property type="project" value="InterPro"/>
</dbReference>
<dbReference type="Gene3D" id="1.20.810.10">
    <property type="entry name" value="Cytochrome Bc1 Complex, Chain C"/>
    <property type="match status" value="1"/>
</dbReference>
<keyword evidence="4" id="KW-1185">Reference proteome</keyword>
<proteinExistence type="predicted"/>
<dbReference type="AlphaFoldDB" id="A0AAE0APF0"/>
<reference evidence="3" key="1">
    <citation type="journal article" date="2023" name="Plant J.">
        <title>Genome sequences and population genomics provide insights into the demographic history, inbreeding, and mutation load of two 'living fossil' tree species of Dipteronia.</title>
        <authorList>
            <person name="Feng Y."/>
            <person name="Comes H.P."/>
            <person name="Chen J."/>
            <person name="Zhu S."/>
            <person name="Lu R."/>
            <person name="Zhang X."/>
            <person name="Li P."/>
            <person name="Qiu J."/>
            <person name="Olsen K.M."/>
            <person name="Qiu Y."/>
        </authorList>
    </citation>
    <scope>NUCLEOTIDE SEQUENCE</scope>
    <source>
        <strain evidence="3">NBL</strain>
    </source>
</reference>
<dbReference type="PROSITE" id="PS51002">
    <property type="entry name" value="CYTB_NTER"/>
    <property type="match status" value="1"/>
</dbReference>
<dbReference type="GO" id="GO:0009055">
    <property type="term" value="F:electron transfer activity"/>
    <property type="evidence" value="ECO:0007669"/>
    <property type="project" value="InterPro"/>
</dbReference>
<dbReference type="EMBL" id="JANJYJ010000004">
    <property type="protein sequence ID" value="KAK3221157.1"/>
    <property type="molecule type" value="Genomic_DNA"/>
</dbReference>
<evidence type="ECO:0000259" key="2">
    <source>
        <dbReference type="PROSITE" id="PS51002"/>
    </source>
</evidence>
<comment type="caution">
    <text evidence="3">The sequence shown here is derived from an EMBL/GenBank/DDBJ whole genome shotgun (WGS) entry which is preliminary data.</text>
</comment>
<gene>
    <name evidence="3" type="ORF">Dsin_015127</name>
</gene>
<keyword evidence="1" id="KW-0472">Membrane</keyword>
<dbReference type="GO" id="GO:0022904">
    <property type="term" value="P:respiratory electron transport chain"/>
    <property type="evidence" value="ECO:0007669"/>
    <property type="project" value="InterPro"/>
</dbReference>
<dbReference type="PANTHER" id="PTHR19271">
    <property type="entry name" value="CYTOCHROME B"/>
    <property type="match status" value="1"/>
</dbReference>
<feature type="transmembrane region" description="Helical" evidence="1">
    <location>
        <begin position="7"/>
        <end position="31"/>
    </location>
</feature>
<feature type="domain" description="Cytochrome b/b6 N-terminal region profile" evidence="2">
    <location>
        <begin position="1"/>
        <end position="110"/>
    </location>
</feature>
<dbReference type="PANTHER" id="PTHR19271:SF16">
    <property type="entry name" value="CYTOCHROME B"/>
    <property type="match status" value="1"/>
</dbReference>
<protein>
    <recommendedName>
        <fullName evidence="2">Cytochrome b/b6 N-terminal region profile domain-containing protein</fullName>
    </recommendedName>
</protein>
<evidence type="ECO:0000256" key="1">
    <source>
        <dbReference type="SAM" id="Phobius"/>
    </source>
</evidence>
<keyword evidence="1" id="KW-0812">Transmembrane</keyword>
<dbReference type="GO" id="GO:0016020">
    <property type="term" value="C:membrane"/>
    <property type="evidence" value="ECO:0007669"/>
    <property type="project" value="InterPro"/>
</dbReference>